<accession>H3NQR5</accession>
<dbReference type="STRING" id="883114.HMPREF9709_01676"/>
<evidence type="ECO:0000259" key="3">
    <source>
        <dbReference type="Pfam" id="PF01408"/>
    </source>
</evidence>
<gene>
    <name evidence="5" type="ORF">HMPREF9709_01676</name>
</gene>
<keyword evidence="6" id="KW-1185">Reference proteome</keyword>
<evidence type="ECO:0000259" key="4">
    <source>
        <dbReference type="Pfam" id="PF22725"/>
    </source>
</evidence>
<dbReference type="GO" id="GO:0016491">
    <property type="term" value="F:oxidoreductase activity"/>
    <property type="evidence" value="ECO:0007669"/>
    <property type="project" value="UniProtKB-KW"/>
</dbReference>
<dbReference type="SUPFAM" id="SSF55347">
    <property type="entry name" value="Glyceraldehyde-3-phosphate dehydrogenase-like, C-terminal domain"/>
    <property type="match status" value="1"/>
</dbReference>
<dbReference type="GeneID" id="96999612"/>
<evidence type="ECO:0000256" key="1">
    <source>
        <dbReference type="ARBA" id="ARBA00010928"/>
    </source>
</evidence>
<dbReference type="InterPro" id="IPR050984">
    <property type="entry name" value="Gfo/Idh/MocA_domain"/>
</dbReference>
<evidence type="ECO:0000256" key="2">
    <source>
        <dbReference type="ARBA" id="ARBA00023002"/>
    </source>
</evidence>
<dbReference type="InterPro" id="IPR055170">
    <property type="entry name" value="GFO_IDH_MocA-like_dom"/>
</dbReference>
<dbReference type="eggNOG" id="COG0673">
    <property type="taxonomic scope" value="Bacteria"/>
</dbReference>
<dbReference type="EMBL" id="AGEI01000031">
    <property type="protein sequence ID" value="EHR32062.1"/>
    <property type="molecule type" value="Genomic_DNA"/>
</dbReference>
<proteinExistence type="inferred from homology"/>
<organism evidence="5 6">
    <name type="scientific">Helcococcus kunzii ATCC 51366</name>
    <dbReference type="NCBI Taxonomy" id="883114"/>
    <lineage>
        <taxon>Bacteria</taxon>
        <taxon>Bacillati</taxon>
        <taxon>Bacillota</taxon>
        <taxon>Tissierellia</taxon>
        <taxon>Tissierellales</taxon>
        <taxon>Peptoniphilaceae</taxon>
        <taxon>Helcococcus</taxon>
    </lineage>
</organism>
<dbReference type="Gene3D" id="3.30.360.10">
    <property type="entry name" value="Dihydrodipicolinate Reductase, domain 2"/>
    <property type="match status" value="1"/>
</dbReference>
<comment type="caution">
    <text evidence="5">The sequence shown here is derived from an EMBL/GenBank/DDBJ whole genome shotgun (WGS) entry which is preliminary data.</text>
</comment>
<dbReference type="InterPro" id="IPR036291">
    <property type="entry name" value="NAD(P)-bd_dom_sf"/>
</dbReference>
<dbReference type="Gene3D" id="3.40.50.720">
    <property type="entry name" value="NAD(P)-binding Rossmann-like Domain"/>
    <property type="match status" value="1"/>
</dbReference>
<feature type="domain" description="GFO/IDH/MocA-like oxidoreductase" evidence="4">
    <location>
        <begin position="128"/>
        <end position="244"/>
    </location>
</feature>
<dbReference type="PANTHER" id="PTHR22604">
    <property type="entry name" value="OXIDOREDUCTASES"/>
    <property type="match status" value="1"/>
</dbReference>
<dbReference type="RefSeq" id="WP_005399191.1">
    <property type="nucleotide sequence ID" value="NZ_JH601088.1"/>
</dbReference>
<dbReference type="InterPro" id="IPR000683">
    <property type="entry name" value="Gfo/Idh/MocA-like_OxRdtase_N"/>
</dbReference>
<dbReference type="PANTHER" id="PTHR22604:SF105">
    <property type="entry name" value="TRANS-1,2-DIHYDROBENZENE-1,2-DIOL DEHYDROGENASE"/>
    <property type="match status" value="1"/>
</dbReference>
<keyword evidence="2" id="KW-0560">Oxidoreductase</keyword>
<dbReference type="Proteomes" id="UP000004191">
    <property type="component" value="Unassembled WGS sequence"/>
</dbReference>
<dbReference type="HOGENOM" id="CLU_023194_7_2_9"/>
<feature type="domain" description="Gfo/Idh/MocA-like oxidoreductase N-terminal" evidence="3">
    <location>
        <begin position="2"/>
        <end position="117"/>
    </location>
</feature>
<dbReference type="OrthoDB" id="9783105at2"/>
<dbReference type="Pfam" id="PF22725">
    <property type="entry name" value="GFO_IDH_MocA_C3"/>
    <property type="match status" value="1"/>
</dbReference>
<dbReference type="Pfam" id="PF01408">
    <property type="entry name" value="GFO_IDH_MocA"/>
    <property type="match status" value="1"/>
</dbReference>
<name>H3NQR5_9FIRM</name>
<evidence type="ECO:0000313" key="6">
    <source>
        <dbReference type="Proteomes" id="UP000004191"/>
    </source>
</evidence>
<comment type="similarity">
    <text evidence="1">Belongs to the Gfo/Idh/MocA family.</text>
</comment>
<dbReference type="GO" id="GO:0000166">
    <property type="term" value="F:nucleotide binding"/>
    <property type="evidence" value="ECO:0007669"/>
    <property type="project" value="InterPro"/>
</dbReference>
<reference evidence="5 6" key="1">
    <citation type="submission" date="2012-01" db="EMBL/GenBank/DDBJ databases">
        <title>The Genome Sequence of Helcococcus kunzii ATCC 51366.</title>
        <authorList>
            <consortium name="The Broad Institute Genome Sequencing Platform"/>
            <person name="Earl A."/>
            <person name="Ward D."/>
            <person name="Feldgarden M."/>
            <person name="Gevers D."/>
            <person name="Huys G."/>
            <person name="Young S.K."/>
            <person name="Zeng Q."/>
            <person name="Gargeya S."/>
            <person name="Fitzgerald M."/>
            <person name="Haas B."/>
            <person name="Abouelleil A."/>
            <person name="Alvarado L."/>
            <person name="Arachchi H.M."/>
            <person name="Berlin A."/>
            <person name="Chapman S.B."/>
            <person name="Gearin G."/>
            <person name="Goldberg J."/>
            <person name="Griggs A."/>
            <person name="Gujja S."/>
            <person name="Hansen M."/>
            <person name="Heiman D."/>
            <person name="Howarth C."/>
            <person name="Larimer J."/>
            <person name="Lui A."/>
            <person name="MacDonald P.J.P."/>
            <person name="McCowen C."/>
            <person name="Montmayeur A."/>
            <person name="Murphy C."/>
            <person name="Neiman D."/>
            <person name="Pearson M."/>
            <person name="Priest M."/>
            <person name="Roberts A."/>
            <person name="Saif S."/>
            <person name="Shea T."/>
            <person name="Sisk P."/>
            <person name="Stolte C."/>
            <person name="Sykes S."/>
            <person name="Wortman J."/>
            <person name="Nusbaum C."/>
            <person name="Birren B."/>
        </authorList>
    </citation>
    <scope>NUCLEOTIDE SEQUENCE [LARGE SCALE GENOMIC DNA]</scope>
    <source>
        <strain evidence="5 6">ATCC 51366</strain>
    </source>
</reference>
<protein>
    <recommendedName>
        <fullName evidence="7">Gfo/Idh/MocA-like oxidoreductase N-terminal domain-containing protein</fullName>
    </recommendedName>
</protein>
<evidence type="ECO:0000313" key="5">
    <source>
        <dbReference type="EMBL" id="EHR32062.1"/>
    </source>
</evidence>
<dbReference type="AlphaFoldDB" id="H3NQR5"/>
<dbReference type="SUPFAM" id="SSF51735">
    <property type="entry name" value="NAD(P)-binding Rossmann-fold domains"/>
    <property type="match status" value="1"/>
</dbReference>
<evidence type="ECO:0008006" key="7">
    <source>
        <dbReference type="Google" id="ProtNLM"/>
    </source>
</evidence>
<sequence>MINWAVVGTGGVANMFCTQFNREKANLYGVCSRSLEKGKEFAKKHSIKNVYDDYSKFVLDEEIDIIYIATPHNTHYRYIKLALESGKNVLAEKVIVLNSEQLKICVELAKSKNLFLAEGMTIHYMPLYKEIKEWISKKKLGPLKMIQANFGSYKNFNERYFFKKELAGGALFDIGVYALNLVRYFFISKPIEIKTTVNIHDTGVDESSAIILKNKEDELATISLTFRAKMPKRVVIAYEEGYIEINDYPQADEAALYKIGGEKEVLKIGNHNYRFKYEMETISEKLEKSEKNEFLQYTIDVLDVMDNVRKLWGLEYNEDI</sequence>